<gene>
    <name evidence="1" type="ORF">LSTR_LSTR006560</name>
</gene>
<dbReference type="AlphaFoldDB" id="A0A482WG99"/>
<dbReference type="EMBL" id="QKKF02036668">
    <property type="protein sequence ID" value="RZF32565.1"/>
    <property type="molecule type" value="Genomic_DNA"/>
</dbReference>
<reference evidence="1 2" key="1">
    <citation type="journal article" date="2017" name="Gigascience">
        <title>Genome sequence of the small brown planthopper, Laodelphax striatellus.</title>
        <authorList>
            <person name="Zhu J."/>
            <person name="Jiang F."/>
            <person name="Wang X."/>
            <person name="Yang P."/>
            <person name="Bao Y."/>
            <person name="Zhao W."/>
            <person name="Wang W."/>
            <person name="Lu H."/>
            <person name="Wang Q."/>
            <person name="Cui N."/>
            <person name="Li J."/>
            <person name="Chen X."/>
            <person name="Luo L."/>
            <person name="Yu J."/>
            <person name="Kang L."/>
            <person name="Cui F."/>
        </authorList>
    </citation>
    <scope>NUCLEOTIDE SEQUENCE [LARGE SCALE GENOMIC DNA]</scope>
    <source>
        <strain evidence="1">Lst14</strain>
    </source>
</reference>
<proteinExistence type="predicted"/>
<name>A0A482WG99_LAOST</name>
<sequence>MGFRYCGLAAEPDTTSQDGGQIRSLGTPLPLQAMYTPQRVYTCGVPRLRICPPSWLVVSGSAAEPQ</sequence>
<dbReference type="InParanoid" id="A0A482WG99"/>
<evidence type="ECO:0000313" key="2">
    <source>
        <dbReference type="Proteomes" id="UP000291343"/>
    </source>
</evidence>
<accession>A0A482WG99</accession>
<comment type="caution">
    <text evidence="1">The sequence shown here is derived from an EMBL/GenBank/DDBJ whole genome shotgun (WGS) entry which is preliminary data.</text>
</comment>
<dbReference type="Proteomes" id="UP000291343">
    <property type="component" value="Unassembled WGS sequence"/>
</dbReference>
<evidence type="ECO:0000313" key="1">
    <source>
        <dbReference type="EMBL" id="RZF32565.1"/>
    </source>
</evidence>
<organism evidence="1 2">
    <name type="scientific">Laodelphax striatellus</name>
    <name type="common">Small brown planthopper</name>
    <name type="synonym">Delphax striatella</name>
    <dbReference type="NCBI Taxonomy" id="195883"/>
    <lineage>
        <taxon>Eukaryota</taxon>
        <taxon>Metazoa</taxon>
        <taxon>Ecdysozoa</taxon>
        <taxon>Arthropoda</taxon>
        <taxon>Hexapoda</taxon>
        <taxon>Insecta</taxon>
        <taxon>Pterygota</taxon>
        <taxon>Neoptera</taxon>
        <taxon>Paraneoptera</taxon>
        <taxon>Hemiptera</taxon>
        <taxon>Auchenorrhyncha</taxon>
        <taxon>Fulgoroidea</taxon>
        <taxon>Delphacidae</taxon>
        <taxon>Criomorphinae</taxon>
        <taxon>Laodelphax</taxon>
    </lineage>
</organism>
<protein>
    <submittedName>
        <fullName evidence="1">Uncharacterized protein</fullName>
    </submittedName>
</protein>
<keyword evidence="2" id="KW-1185">Reference proteome</keyword>